<gene>
    <name evidence="3" type="ORF">KUCA_T00005082001</name>
</gene>
<feature type="transmembrane region" description="Helical" evidence="2">
    <location>
        <begin position="37"/>
        <end position="56"/>
    </location>
</feature>
<dbReference type="GeneID" id="34522472"/>
<name>W6MXL4_9ASCO</name>
<evidence type="ECO:0008006" key="5">
    <source>
        <dbReference type="Google" id="ProtNLM"/>
    </source>
</evidence>
<keyword evidence="2" id="KW-0472">Membrane</keyword>
<dbReference type="OrthoDB" id="3995126at2759"/>
<keyword evidence="2" id="KW-0812">Transmembrane</keyword>
<accession>W6MXL4</accession>
<organism evidence="3 4">
    <name type="scientific">Kuraishia capsulata CBS 1993</name>
    <dbReference type="NCBI Taxonomy" id="1382522"/>
    <lineage>
        <taxon>Eukaryota</taxon>
        <taxon>Fungi</taxon>
        <taxon>Dikarya</taxon>
        <taxon>Ascomycota</taxon>
        <taxon>Saccharomycotina</taxon>
        <taxon>Pichiomycetes</taxon>
        <taxon>Pichiales</taxon>
        <taxon>Pichiaceae</taxon>
        <taxon>Kuraishia</taxon>
    </lineage>
</organism>
<reference evidence="3" key="1">
    <citation type="submission" date="2013-12" db="EMBL/GenBank/DDBJ databases">
        <authorList>
            <person name="Genoscope - CEA"/>
        </authorList>
    </citation>
    <scope>NUCLEOTIDE SEQUENCE</scope>
    <source>
        <strain evidence="3">CBS 1993</strain>
    </source>
</reference>
<dbReference type="RefSeq" id="XP_022461084.1">
    <property type="nucleotide sequence ID" value="XM_022606232.1"/>
</dbReference>
<protein>
    <recommendedName>
        <fullName evidence="5">Peroxin-14</fullName>
    </recommendedName>
</protein>
<dbReference type="EMBL" id="HG793130">
    <property type="protein sequence ID" value="CDK29095.1"/>
    <property type="molecule type" value="Genomic_DNA"/>
</dbReference>
<proteinExistence type="predicted"/>
<reference evidence="3" key="2">
    <citation type="submission" date="2014-02" db="EMBL/GenBank/DDBJ databases">
        <title>Complete DNA sequence of /Kuraishia capsulata/ illustrates novel genomic features among budding yeasts (/Saccharomycotina/).</title>
        <authorList>
            <person name="Morales L."/>
            <person name="Noel B."/>
            <person name="Porcel B."/>
            <person name="Marcet-Houben M."/>
            <person name="Hullo M-F."/>
            <person name="Sacerdot C."/>
            <person name="Tekaia F."/>
            <person name="Leh-Louis V."/>
            <person name="Despons L."/>
            <person name="Khanna V."/>
            <person name="Aury J-M."/>
            <person name="Barbe V."/>
            <person name="Couloux A."/>
            <person name="Labadie K."/>
            <person name="Pelletier E."/>
            <person name="Souciet J-L."/>
            <person name="Boekhout T."/>
            <person name="Gabaldon T."/>
            <person name="Wincker P."/>
            <person name="Dujon B."/>
        </authorList>
    </citation>
    <scope>NUCLEOTIDE SEQUENCE</scope>
    <source>
        <strain evidence="3">CBS 1993</strain>
    </source>
</reference>
<evidence type="ECO:0000313" key="4">
    <source>
        <dbReference type="Proteomes" id="UP000019384"/>
    </source>
</evidence>
<keyword evidence="4" id="KW-1185">Reference proteome</keyword>
<dbReference type="Proteomes" id="UP000019384">
    <property type="component" value="Unassembled WGS sequence"/>
</dbReference>
<evidence type="ECO:0000256" key="1">
    <source>
        <dbReference type="SAM" id="MobiDB-lite"/>
    </source>
</evidence>
<evidence type="ECO:0000256" key="2">
    <source>
        <dbReference type="SAM" id="Phobius"/>
    </source>
</evidence>
<evidence type="ECO:0000313" key="3">
    <source>
        <dbReference type="EMBL" id="CDK29095.1"/>
    </source>
</evidence>
<dbReference type="AlphaFoldDB" id="W6MXL4"/>
<feature type="compositionally biased region" description="Acidic residues" evidence="1">
    <location>
        <begin position="138"/>
        <end position="147"/>
    </location>
</feature>
<keyword evidence="2" id="KW-1133">Transmembrane helix</keyword>
<feature type="region of interest" description="Disordered" evidence="1">
    <location>
        <begin position="126"/>
        <end position="154"/>
    </location>
</feature>
<sequence>MSQIPARKLPVLAFPENLPESALIPPKPRTLIYLIRLLYSTGALLTAFYALAIFVLKPCLERQHSLRHEYLTYLCGGLRGMVSAISSRLDFVPNIAVKYGDRIYSDAYCQTEINGDGTILKLGQKADEQLQENKASEEENGEHEDQELEQHETDHGSLITRPMGTVRFADEEEVREAEATEKLKKKAHVSSSLNNLKNCLDSLTVTAYKRGDSPMSMINHRANISEMQPLLFQVKQFQNYLDIMNRDHPRDMFFKRNYMLGGNTGKKTNNMIDDIQNQVRELMELTKKL</sequence>
<dbReference type="HOGENOM" id="CLU_1042472_0_0_1"/>